<gene>
    <name evidence="8" type="ORF">NEZAVI_LOCUS13971</name>
</gene>
<evidence type="ECO:0000313" key="8">
    <source>
        <dbReference type="EMBL" id="CAH1405909.1"/>
    </source>
</evidence>
<dbReference type="InterPro" id="IPR001254">
    <property type="entry name" value="Trypsin_dom"/>
</dbReference>
<proteinExistence type="inferred from homology"/>
<dbReference type="Gene3D" id="2.40.10.10">
    <property type="entry name" value="Trypsin-like serine proteases"/>
    <property type="match status" value="2"/>
</dbReference>
<evidence type="ECO:0000256" key="4">
    <source>
        <dbReference type="ARBA" id="ARBA00023157"/>
    </source>
</evidence>
<dbReference type="InterPro" id="IPR043504">
    <property type="entry name" value="Peptidase_S1_PA_chymotrypsin"/>
</dbReference>
<dbReference type="PANTHER" id="PTHR24264:SF54">
    <property type="entry name" value="PEPTIDASE S1 DOMAIN-CONTAINING PROTEIN"/>
    <property type="match status" value="1"/>
</dbReference>
<keyword evidence="3" id="KW-0720">Serine protease</keyword>
<dbReference type="Proteomes" id="UP001152798">
    <property type="component" value="Chromosome 6"/>
</dbReference>
<comment type="similarity">
    <text evidence="5">Belongs to the peptidase S1 family. CLIP subfamily.</text>
</comment>
<dbReference type="InterPro" id="IPR033116">
    <property type="entry name" value="TRYPSIN_SER"/>
</dbReference>
<evidence type="ECO:0000256" key="6">
    <source>
        <dbReference type="SAM" id="MobiDB-lite"/>
    </source>
</evidence>
<dbReference type="SUPFAM" id="SSF50494">
    <property type="entry name" value="Trypsin-like serine proteases"/>
    <property type="match status" value="1"/>
</dbReference>
<keyword evidence="4" id="KW-1015">Disulfide bond</keyword>
<name>A0A9P0MUV4_NEZVI</name>
<reference evidence="8" key="1">
    <citation type="submission" date="2022-01" db="EMBL/GenBank/DDBJ databases">
        <authorList>
            <person name="King R."/>
        </authorList>
    </citation>
    <scope>NUCLEOTIDE SEQUENCE</scope>
</reference>
<dbReference type="PROSITE" id="PS50240">
    <property type="entry name" value="TRYPSIN_DOM"/>
    <property type="match status" value="1"/>
</dbReference>
<evidence type="ECO:0000259" key="7">
    <source>
        <dbReference type="PROSITE" id="PS50240"/>
    </source>
</evidence>
<dbReference type="GO" id="GO:0004252">
    <property type="term" value="F:serine-type endopeptidase activity"/>
    <property type="evidence" value="ECO:0007669"/>
    <property type="project" value="InterPro"/>
</dbReference>
<evidence type="ECO:0000256" key="3">
    <source>
        <dbReference type="ARBA" id="ARBA00022825"/>
    </source>
</evidence>
<evidence type="ECO:0000313" key="9">
    <source>
        <dbReference type="Proteomes" id="UP001152798"/>
    </source>
</evidence>
<evidence type="ECO:0000256" key="2">
    <source>
        <dbReference type="ARBA" id="ARBA00022801"/>
    </source>
</evidence>
<dbReference type="FunFam" id="2.40.10.10:FF:000002">
    <property type="entry name" value="Transmembrane protease serine"/>
    <property type="match status" value="1"/>
</dbReference>
<feature type="domain" description="Peptidase S1" evidence="7">
    <location>
        <begin position="164"/>
        <end position="459"/>
    </location>
</feature>
<dbReference type="Pfam" id="PF00089">
    <property type="entry name" value="Trypsin"/>
    <property type="match status" value="1"/>
</dbReference>
<dbReference type="InterPro" id="IPR001314">
    <property type="entry name" value="Peptidase_S1A"/>
</dbReference>
<keyword evidence="9" id="KW-1185">Reference proteome</keyword>
<feature type="region of interest" description="Disordered" evidence="6">
    <location>
        <begin position="32"/>
        <end position="114"/>
    </location>
</feature>
<organism evidence="8 9">
    <name type="scientific">Nezara viridula</name>
    <name type="common">Southern green stink bug</name>
    <name type="synonym">Cimex viridulus</name>
    <dbReference type="NCBI Taxonomy" id="85310"/>
    <lineage>
        <taxon>Eukaryota</taxon>
        <taxon>Metazoa</taxon>
        <taxon>Ecdysozoa</taxon>
        <taxon>Arthropoda</taxon>
        <taxon>Hexapoda</taxon>
        <taxon>Insecta</taxon>
        <taxon>Pterygota</taxon>
        <taxon>Neoptera</taxon>
        <taxon>Paraneoptera</taxon>
        <taxon>Hemiptera</taxon>
        <taxon>Heteroptera</taxon>
        <taxon>Panheteroptera</taxon>
        <taxon>Pentatomomorpha</taxon>
        <taxon>Pentatomoidea</taxon>
        <taxon>Pentatomidae</taxon>
        <taxon>Pentatominae</taxon>
        <taxon>Nezara</taxon>
    </lineage>
</organism>
<dbReference type="PROSITE" id="PS00135">
    <property type="entry name" value="TRYPSIN_SER"/>
    <property type="match status" value="1"/>
</dbReference>
<dbReference type="CDD" id="cd00190">
    <property type="entry name" value="Tryp_SPc"/>
    <property type="match status" value="1"/>
</dbReference>
<dbReference type="AlphaFoldDB" id="A0A9P0MUV4"/>
<keyword evidence="1" id="KW-0645">Protease</keyword>
<accession>A0A9P0MUV4</accession>
<dbReference type="PRINTS" id="PR00722">
    <property type="entry name" value="CHYMOTRYPSIN"/>
</dbReference>
<evidence type="ECO:0000256" key="5">
    <source>
        <dbReference type="ARBA" id="ARBA00024195"/>
    </source>
</evidence>
<sequence>MTPAKRLAAVLNHKGKPQRVNGLALLLMKATQASHQRNPYEEHEEDSIEEGHPHPEFHSARRESSTSPGTLWRMPTSPIYDDFVASFSGPNRPDNKNKEHKREDTMRYTTERWRSSEYSSGTRVKDERDVLFQRQTSTSFPQRAKTTKREPFGNEVERDSLEGMDGGVADMRKNVRRDEQLETTYPQELWEAVLHSLKNILTCTRDKANRFLCRRETQQLLSTIGPMILVASSHQLCLFLDLFIPIGLLFTGSSCARGLFTGARTGAARWVLLGELDISTTEDDARPQEKEIVERLKYPNYQEPATYHDIALFKMDSDVIFTSWVAPACLHFSRNIHSSIATVTGWGRTGFVSEISNALLEVDLNIFNDTLCTSTVNKLAGPKMPRGYDAATMICAGHIAGGKDACQGDSGGPLVITDDSCIKTQIGITSIGSDCGLPNSPGIYTRVSEYVSWIEGIVWS</sequence>
<protein>
    <recommendedName>
        <fullName evidence="7">Peptidase S1 domain-containing protein</fullName>
    </recommendedName>
</protein>
<dbReference type="EMBL" id="OV725082">
    <property type="protein sequence ID" value="CAH1405909.1"/>
    <property type="molecule type" value="Genomic_DNA"/>
</dbReference>
<evidence type="ECO:0000256" key="1">
    <source>
        <dbReference type="ARBA" id="ARBA00022670"/>
    </source>
</evidence>
<dbReference type="OrthoDB" id="6339452at2759"/>
<dbReference type="SMART" id="SM00020">
    <property type="entry name" value="Tryp_SPc"/>
    <property type="match status" value="1"/>
</dbReference>
<feature type="compositionally biased region" description="Basic and acidic residues" evidence="6">
    <location>
        <begin position="93"/>
        <end position="114"/>
    </location>
</feature>
<feature type="compositionally biased region" description="Basic and acidic residues" evidence="6">
    <location>
        <begin position="49"/>
        <end position="64"/>
    </location>
</feature>
<dbReference type="GO" id="GO:0005615">
    <property type="term" value="C:extracellular space"/>
    <property type="evidence" value="ECO:0007669"/>
    <property type="project" value="TreeGrafter"/>
</dbReference>
<keyword evidence="2" id="KW-0378">Hydrolase</keyword>
<dbReference type="GO" id="GO:0006508">
    <property type="term" value="P:proteolysis"/>
    <property type="evidence" value="ECO:0007669"/>
    <property type="project" value="UniProtKB-KW"/>
</dbReference>
<dbReference type="InterPro" id="IPR050127">
    <property type="entry name" value="Serine_Proteases_S1"/>
</dbReference>
<dbReference type="InterPro" id="IPR009003">
    <property type="entry name" value="Peptidase_S1_PA"/>
</dbReference>
<dbReference type="PANTHER" id="PTHR24264">
    <property type="entry name" value="TRYPSIN-RELATED"/>
    <property type="match status" value="1"/>
</dbReference>